<feature type="transmembrane region" description="Helical" evidence="2">
    <location>
        <begin position="726"/>
        <end position="744"/>
    </location>
</feature>
<proteinExistence type="predicted"/>
<dbReference type="EMBL" id="CAXAMM010008725">
    <property type="protein sequence ID" value="CAK9018277.1"/>
    <property type="molecule type" value="Genomic_DNA"/>
</dbReference>
<feature type="non-terminal residue" evidence="3">
    <location>
        <position position="1"/>
    </location>
</feature>
<keyword evidence="4" id="KW-1185">Reference proteome</keyword>
<keyword evidence="2" id="KW-1133">Transmembrane helix</keyword>
<feature type="transmembrane region" description="Helical" evidence="2">
    <location>
        <begin position="681"/>
        <end position="705"/>
    </location>
</feature>
<dbReference type="CDD" id="cd10527">
    <property type="entry name" value="SET_LSMT"/>
    <property type="match status" value="1"/>
</dbReference>
<dbReference type="Gene3D" id="3.90.1410.10">
    <property type="entry name" value="set domain protein methyltransferase, domain 1"/>
    <property type="match status" value="1"/>
</dbReference>
<organism evidence="3 4">
    <name type="scientific">Durusdinium trenchii</name>
    <dbReference type="NCBI Taxonomy" id="1381693"/>
    <lineage>
        <taxon>Eukaryota</taxon>
        <taxon>Sar</taxon>
        <taxon>Alveolata</taxon>
        <taxon>Dinophyceae</taxon>
        <taxon>Suessiales</taxon>
        <taxon>Symbiodiniaceae</taxon>
        <taxon>Durusdinium</taxon>
    </lineage>
</organism>
<evidence type="ECO:0000256" key="1">
    <source>
        <dbReference type="SAM" id="MobiDB-lite"/>
    </source>
</evidence>
<feature type="transmembrane region" description="Helical" evidence="2">
    <location>
        <begin position="847"/>
        <end position="867"/>
    </location>
</feature>
<sequence>AVAAAAARDAGRAAPEEAGFGGIAERDLEARHQVLEVPRDMLVDASNAMRMDPRMAGFVAQQLARGREAGCKRRRKLVSFDKDADQEAWPVILWLARRLKGVVATEPRFQAYIDVLPKVDEIHAAHLCEEGVLEEALGLEGTPLLRRVRQVRDKVAAMFAEVERAGNLDIDLASLRWAFALYWSRALVVPLTSDGTPRNTPAMVPLLDGLNHHPGSVHSLHAVRDNQALALRLGKRVGNKEAVFINYGVKGNLELVLFFGFALPTNAADFVDLELVGQRFRFFRGQEDFPRGLLDCARKVAAQKQVSQPDAVAPRLLYPAAVQVDWMDPQVYNSDSAEDASWWIEACNLGTRQTSRTLELAALQLLDETARQLEQARRRNLDQVSITAPPTLLRLVRTYLQGEVDCAAALRKRVAKLRSLLLPDRGSGMFPLLPWLVGTALACMAGGAEAGLVVHEGAQELLKRVVPVKRAFDPVVERRNVSVVVLDQARYDAAICEEVNRVFDADVVLAPEALIKDFTCSGKFGNLLSPRYLAAWCEIGEFIIVSDANVHPGLYSNARVSLDGITCSTSSSWLGSAFDLDDLKQLAVSQAKLHGSLAPDENDALAVLESPLVQVWFRGVIAAGHLWIAFLSMQGIRERLALDKLQETHRFILGINFVSMLILGILHVFGHRFITGTLPMVLVLFFVLSMTECSISCDYMLAAMYSDVLRGNQRANRKWRQRLIKAVAYVFPVFANLVFVFLSVNLNQELNDLTDAFLGFLFLTLQIWISVHLARKTHKVIRMLARGEDAMNKWQNNSGDETRTRSALLRDNLTFWIRVSVSCSAINVLLMLLIAMQQAAKSGERWVLFWSLFDIVKITNALAQVRASQIPRERKRFTFFTRESRSRRSTKVTPSTTGASASSSRFSILHKPPGKMADGAVNRNETALSS</sequence>
<feature type="transmembrane region" description="Helical" evidence="2">
    <location>
        <begin position="815"/>
        <end position="835"/>
    </location>
</feature>
<evidence type="ECO:0000313" key="3">
    <source>
        <dbReference type="EMBL" id="CAK9018277.1"/>
    </source>
</evidence>
<dbReference type="InterPro" id="IPR046341">
    <property type="entry name" value="SET_dom_sf"/>
</dbReference>
<keyword evidence="2" id="KW-0472">Membrane</keyword>
<dbReference type="SUPFAM" id="SSF82199">
    <property type="entry name" value="SET domain"/>
    <property type="match status" value="1"/>
</dbReference>
<feature type="transmembrane region" description="Helical" evidence="2">
    <location>
        <begin position="615"/>
        <end position="631"/>
    </location>
</feature>
<gene>
    <name evidence="3" type="ORF">SCF082_LOCUS14011</name>
</gene>
<feature type="transmembrane region" description="Helical" evidence="2">
    <location>
        <begin position="651"/>
        <end position="669"/>
    </location>
</feature>
<dbReference type="Proteomes" id="UP001642464">
    <property type="component" value="Unassembled WGS sequence"/>
</dbReference>
<keyword evidence="2" id="KW-0812">Transmembrane</keyword>
<feature type="compositionally biased region" description="Low complexity" evidence="1">
    <location>
        <begin position="895"/>
        <end position="904"/>
    </location>
</feature>
<feature type="transmembrane region" description="Helical" evidence="2">
    <location>
        <begin position="756"/>
        <end position="774"/>
    </location>
</feature>
<accession>A0ABP0JW60</accession>
<dbReference type="PANTHER" id="PTHR13271">
    <property type="entry name" value="UNCHARACTERIZED PUTATIVE METHYLTRANSFERASE"/>
    <property type="match status" value="1"/>
</dbReference>
<feature type="region of interest" description="Disordered" evidence="1">
    <location>
        <begin position="885"/>
        <end position="930"/>
    </location>
</feature>
<protein>
    <submittedName>
        <fullName evidence="3">Actin-histidine N-methyltransferase (Protein-L-histidine N-tele-methyltransferase) (SET domain-containing protein 3 homolog)</fullName>
    </submittedName>
</protein>
<evidence type="ECO:0000313" key="4">
    <source>
        <dbReference type="Proteomes" id="UP001642464"/>
    </source>
</evidence>
<comment type="caution">
    <text evidence="3">The sequence shown here is derived from an EMBL/GenBank/DDBJ whole genome shotgun (WGS) entry which is preliminary data.</text>
</comment>
<reference evidence="3 4" key="1">
    <citation type="submission" date="2024-02" db="EMBL/GenBank/DDBJ databases">
        <authorList>
            <person name="Chen Y."/>
            <person name="Shah S."/>
            <person name="Dougan E. K."/>
            <person name="Thang M."/>
            <person name="Chan C."/>
        </authorList>
    </citation>
    <scope>NUCLEOTIDE SEQUENCE [LARGE SCALE GENOMIC DNA]</scope>
</reference>
<dbReference type="InterPro" id="IPR050600">
    <property type="entry name" value="SETD3_SETD6_MTase"/>
</dbReference>
<evidence type="ECO:0000256" key="2">
    <source>
        <dbReference type="SAM" id="Phobius"/>
    </source>
</evidence>
<name>A0ABP0JW60_9DINO</name>